<keyword evidence="3" id="KW-0206">Cytoskeleton</keyword>
<dbReference type="OrthoDB" id="283553at2759"/>
<dbReference type="PANTHER" id="PTHR31144">
    <property type="entry name" value="UPF0602 PROTEIN C4ORF47"/>
    <property type="match status" value="1"/>
</dbReference>
<dbReference type="EMBL" id="HAAD01006000">
    <property type="protein sequence ID" value="CDG72232.1"/>
    <property type="molecule type" value="mRNA"/>
</dbReference>
<evidence type="ECO:0000256" key="1">
    <source>
        <dbReference type="ARBA" id="ARBA00004300"/>
    </source>
</evidence>
<name>T2MJZ5_HYDVU</name>
<dbReference type="PANTHER" id="PTHR31144:SF1">
    <property type="entry name" value="UPF0602 PROTEIN C4ORF47"/>
    <property type="match status" value="1"/>
</dbReference>
<evidence type="ECO:0000256" key="2">
    <source>
        <dbReference type="ARBA" id="ARBA00022490"/>
    </source>
</evidence>
<dbReference type="GO" id="GO:0005813">
    <property type="term" value="C:centrosome"/>
    <property type="evidence" value="ECO:0007669"/>
    <property type="project" value="UniProtKB-SubCell"/>
</dbReference>
<dbReference type="AlphaFoldDB" id="T2MJZ5"/>
<evidence type="ECO:0000256" key="4">
    <source>
        <dbReference type="ARBA" id="ARBA00035656"/>
    </source>
</evidence>
<evidence type="ECO:0000313" key="6">
    <source>
        <dbReference type="EMBL" id="CDG72232.1"/>
    </source>
</evidence>
<evidence type="ECO:0000256" key="3">
    <source>
        <dbReference type="ARBA" id="ARBA00023212"/>
    </source>
</evidence>
<dbReference type="GO" id="GO:0005881">
    <property type="term" value="C:cytoplasmic microtubule"/>
    <property type="evidence" value="ECO:0007669"/>
    <property type="project" value="TreeGrafter"/>
</dbReference>
<sequence>MATSTKNDLARVGLFSELGYVSIGDPFKDNFGKSFNVSASKGKQMLPGSNKTICALQVGYFDKQFNRIMEGEAYTDPVKRRRQERLEKNKLIIGKAFIPSHAGKKPSGVGSYFGTLSGPIQTFSPLCKDKDPYVTPGRNFVTNPGKKGSGYGYANVLIGKPQKYAPDPYNHEHEIRVKEELKSKKMMMGSPFKSNLHPVTFFDSNPNKADNPSLPPFKEISEPKITLVPFKPSSPGKQIGGSKAGCFTAYPSHSDDLYNVKKPIENKEKHIFRPSHGAKTMTCGSIIAQNITRRINCQNFNEYKLPTLSV</sequence>
<gene>
    <name evidence="6" type="primary">C4orf47</name>
</gene>
<dbReference type="InterPro" id="IPR029358">
    <property type="entry name" value="CFAP96"/>
</dbReference>
<comment type="subcellular location">
    <subcellularLocation>
        <location evidence="1">Cytoplasm</location>
        <location evidence="1">Cytoskeleton</location>
        <location evidence="1">Microtubule organizing center</location>
        <location evidence="1">Centrosome</location>
    </subcellularLocation>
</comment>
<reference evidence="6" key="1">
    <citation type="journal article" date="2013" name="Genome Biol. Evol.">
        <title>Punctuated emergences of genetic and phenotypic innovations in eumetazoan, bilaterian, euteleostome, and hominidae ancestors.</title>
        <authorList>
            <person name="Wenger Y."/>
            <person name="Galliot B."/>
        </authorList>
    </citation>
    <scope>NUCLEOTIDE SEQUENCE</scope>
    <source>
        <tissue evidence="6">Whole animals</tissue>
    </source>
</reference>
<evidence type="ECO:0000256" key="5">
    <source>
        <dbReference type="ARBA" id="ARBA00035693"/>
    </source>
</evidence>
<accession>T2MJZ5</accession>
<proteinExistence type="evidence at transcript level"/>
<keyword evidence="2" id="KW-0963">Cytoplasm</keyword>
<dbReference type="OMA" id="YMMEEAK"/>
<protein>
    <recommendedName>
        <fullName evidence="5">Cilia-and flagella-associated protein 96</fullName>
    </recommendedName>
</protein>
<dbReference type="Pfam" id="PF15239">
    <property type="entry name" value="CFAP96-like"/>
    <property type="match status" value="1"/>
</dbReference>
<comment type="similarity">
    <text evidence="4">Belongs to the CFAP96 family.</text>
</comment>
<organism evidence="6">
    <name type="scientific">Hydra vulgaris</name>
    <name type="common">Hydra</name>
    <name type="synonym">Hydra attenuata</name>
    <dbReference type="NCBI Taxonomy" id="6087"/>
    <lineage>
        <taxon>Eukaryota</taxon>
        <taxon>Metazoa</taxon>
        <taxon>Cnidaria</taxon>
        <taxon>Hydrozoa</taxon>
        <taxon>Hydroidolina</taxon>
        <taxon>Anthoathecata</taxon>
        <taxon>Aplanulata</taxon>
        <taxon>Hydridae</taxon>
        <taxon>Hydra</taxon>
    </lineage>
</organism>